<evidence type="ECO:0000256" key="6">
    <source>
        <dbReference type="ARBA" id="ARBA00022989"/>
    </source>
</evidence>
<dbReference type="GO" id="GO:0006605">
    <property type="term" value="P:protein targeting"/>
    <property type="evidence" value="ECO:0007669"/>
    <property type="project" value="UniProtKB-UniRule"/>
</dbReference>
<dbReference type="Proteomes" id="UP000000378">
    <property type="component" value="Chromosome"/>
</dbReference>
<keyword evidence="7 9" id="KW-0811">Translocation</keyword>
<proteinExistence type="inferred from homology"/>
<comment type="function">
    <text evidence="9">Essential subunit of the Sec protein translocation channel SecYEG. Clamps together the 2 halves of SecY. May contact the channel plug during translocation.</text>
</comment>
<gene>
    <name evidence="9" type="primary">secE</name>
    <name evidence="10" type="ordered locus">Slip_2252</name>
</gene>
<reference evidence="11" key="1">
    <citation type="journal article" date="2010" name="Stand. Genomic Sci.">
        <title>Complete genome sequence of Syntrophothermus lipocalidus type strain (TGB-C1T).</title>
        <authorList>
            <consortium name="US DOE Joint Genome Institute (JGI-PGF)"/>
            <person name="Djao O."/>
            <person name="Zhang X."/>
            <person name="Lucas S."/>
            <person name="Lapidus A."/>
            <person name="Glavina Del Rio T."/>
            <person name="Nolan M."/>
            <person name="Tice H."/>
            <person name="Cheng J."/>
            <person name="Han C."/>
            <person name="Tapia R."/>
            <person name="Goodwin L."/>
            <person name="Pitluck S."/>
            <person name="Liolios K."/>
            <person name="Ivanova N."/>
            <person name="Mavromatis K."/>
            <person name="Mikhailova N."/>
            <person name="Ovchinnikova G."/>
            <person name="Pati A."/>
            <person name="Brambilla E."/>
            <person name="Chen A."/>
            <person name="Palaniappan K."/>
            <person name="Land M."/>
            <person name="Hauser L."/>
            <person name="Chang Y."/>
            <person name="Jeffries C."/>
            <person name="Rohde M."/>
            <person name="Sikorski J."/>
            <person name="Spring S."/>
            <person name="Goker M."/>
            <person name="Detter J."/>
            <person name="Woyke T."/>
            <person name="Bristow J."/>
            <person name="Eisen J."/>
            <person name="Markowitz V."/>
            <person name="Hugenholtz P."/>
            <person name="Kyrpides N."/>
            <person name="Klenk H."/>
        </authorList>
    </citation>
    <scope>NUCLEOTIDE SEQUENCE [LARGE SCALE GENOMIC DNA]</scope>
    <source>
        <strain evidence="11">DSM 12680 / TGB-C1</strain>
    </source>
</reference>
<feature type="transmembrane region" description="Helical" evidence="9">
    <location>
        <begin position="38"/>
        <end position="59"/>
    </location>
</feature>
<evidence type="ECO:0000256" key="1">
    <source>
        <dbReference type="ARBA" id="ARBA00004370"/>
    </source>
</evidence>
<dbReference type="GO" id="GO:0043952">
    <property type="term" value="P:protein transport by the Sec complex"/>
    <property type="evidence" value="ECO:0007669"/>
    <property type="project" value="UniProtKB-UniRule"/>
</dbReference>
<dbReference type="NCBIfam" id="TIGR00964">
    <property type="entry name" value="secE_bact"/>
    <property type="match status" value="1"/>
</dbReference>
<reference evidence="10 11" key="2">
    <citation type="journal article" date="2010" name="Stand. Genomic Sci.">
        <title>Complete genome sequence of Syntrophothermus lipocalidus type strain (TGB-C1).</title>
        <authorList>
            <person name="Djao O.D."/>
            <person name="Zhang X."/>
            <person name="Lucas S."/>
            <person name="Lapidus A."/>
            <person name="Del Rio T.G."/>
            <person name="Nolan M."/>
            <person name="Tice H."/>
            <person name="Cheng J.F."/>
            <person name="Han C."/>
            <person name="Tapia R."/>
            <person name="Goodwin L."/>
            <person name="Pitluck S."/>
            <person name="Liolios K."/>
            <person name="Ivanova N."/>
            <person name="Mavromatis K."/>
            <person name="Mikhailova N."/>
            <person name="Ovchinnikova G."/>
            <person name="Pati A."/>
            <person name="Brambilla E."/>
            <person name="Chen A."/>
            <person name="Palaniappan K."/>
            <person name="Land M."/>
            <person name="Hauser L."/>
            <person name="Chang Y.J."/>
            <person name="Jeffries C.D."/>
            <person name="Rohde M."/>
            <person name="Sikorski J."/>
            <person name="Spring S."/>
            <person name="Goker M."/>
            <person name="Detter J.C."/>
            <person name="Woyke T."/>
            <person name="Bristow J."/>
            <person name="Eisen J.A."/>
            <person name="Markowitz V."/>
            <person name="Hugenholtz P."/>
            <person name="Kyrpides N.C."/>
            <person name="Klenk H.P."/>
        </authorList>
    </citation>
    <scope>NUCLEOTIDE SEQUENCE [LARGE SCALE GENOMIC DNA]</scope>
    <source>
        <strain evidence="11">DSM 12680 / TGB-C1</strain>
    </source>
</reference>
<evidence type="ECO:0000256" key="9">
    <source>
        <dbReference type="HAMAP-Rule" id="MF_00422"/>
    </source>
</evidence>
<comment type="subunit">
    <text evidence="9">Component of the Sec protein translocase complex. Heterotrimer consisting of SecY, SecE and SecG subunits. The heterotrimers can form oligomers, although 1 heterotrimer is thought to be able to translocate proteins. Interacts with the ribosome. Interacts with SecDF, and other proteins may be involved. Interacts with SecA.</text>
</comment>
<evidence type="ECO:0000313" key="10">
    <source>
        <dbReference type="EMBL" id="ADI02993.1"/>
    </source>
</evidence>
<dbReference type="GO" id="GO:0009306">
    <property type="term" value="P:protein secretion"/>
    <property type="evidence" value="ECO:0007669"/>
    <property type="project" value="UniProtKB-UniRule"/>
</dbReference>
<protein>
    <recommendedName>
        <fullName evidence="9">Protein translocase subunit SecE</fullName>
    </recommendedName>
</protein>
<dbReference type="GO" id="GO:0008320">
    <property type="term" value="F:protein transmembrane transporter activity"/>
    <property type="evidence" value="ECO:0007669"/>
    <property type="project" value="UniProtKB-UniRule"/>
</dbReference>
<keyword evidence="11" id="KW-1185">Reference proteome</keyword>
<keyword evidence="6 9" id="KW-1133">Transmembrane helix</keyword>
<dbReference type="STRING" id="643648.Slip_2252"/>
<dbReference type="eggNOG" id="COG0690">
    <property type="taxonomic scope" value="Bacteria"/>
</dbReference>
<sequence>MKKQEQSSLMVRWGYVRDYLRGVYNELKKVHWPNRNQLVAYTAVVLISVALVAVIIWAFDFLLSYLLELLFNAVQ</sequence>
<dbReference type="Pfam" id="PF00584">
    <property type="entry name" value="SecE"/>
    <property type="match status" value="1"/>
</dbReference>
<keyword evidence="8 9" id="KW-0472">Membrane</keyword>
<dbReference type="PANTHER" id="PTHR33910:SF1">
    <property type="entry name" value="PROTEIN TRANSLOCASE SUBUNIT SECE"/>
    <property type="match status" value="1"/>
</dbReference>
<evidence type="ECO:0000256" key="3">
    <source>
        <dbReference type="ARBA" id="ARBA00022475"/>
    </source>
</evidence>
<dbReference type="EMBL" id="CP002048">
    <property type="protein sequence ID" value="ADI02993.1"/>
    <property type="molecule type" value="Genomic_DNA"/>
</dbReference>
<dbReference type="AlphaFoldDB" id="D7CJN8"/>
<dbReference type="InterPro" id="IPR001901">
    <property type="entry name" value="Translocase_SecE/Sec61-g"/>
</dbReference>
<name>D7CJN8_SYNLT</name>
<evidence type="ECO:0000256" key="7">
    <source>
        <dbReference type="ARBA" id="ARBA00023010"/>
    </source>
</evidence>
<keyword evidence="4 9" id="KW-0812">Transmembrane</keyword>
<dbReference type="InterPro" id="IPR038379">
    <property type="entry name" value="SecE_sf"/>
</dbReference>
<dbReference type="Gene3D" id="1.20.5.1030">
    <property type="entry name" value="Preprotein translocase secy subunit"/>
    <property type="match status" value="1"/>
</dbReference>
<dbReference type="HOGENOM" id="CLU_113663_8_0_9"/>
<keyword evidence="3 9" id="KW-1003">Cell membrane</keyword>
<evidence type="ECO:0000256" key="2">
    <source>
        <dbReference type="ARBA" id="ARBA00022448"/>
    </source>
</evidence>
<dbReference type="PROSITE" id="PS01067">
    <property type="entry name" value="SECE_SEC61G"/>
    <property type="match status" value="1"/>
</dbReference>
<accession>D7CJN8</accession>
<organism evidence="10 11">
    <name type="scientific">Syntrophothermus lipocalidus (strain DSM 12680 / TGB-C1)</name>
    <dbReference type="NCBI Taxonomy" id="643648"/>
    <lineage>
        <taxon>Bacteria</taxon>
        <taxon>Bacillati</taxon>
        <taxon>Bacillota</taxon>
        <taxon>Clostridia</taxon>
        <taxon>Eubacteriales</taxon>
        <taxon>Syntrophomonadaceae</taxon>
        <taxon>Syntrophothermus</taxon>
    </lineage>
</organism>
<evidence type="ECO:0000256" key="4">
    <source>
        <dbReference type="ARBA" id="ARBA00022692"/>
    </source>
</evidence>
<comment type="subcellular location">
    <subcellularLocation>
        <location evidence="9">Cell membrane</location>
        <topology evidence="9">Single-pass membrane protein</topology>
    </subcellularLocation>
    <subcellularLocation>
        <location evidence="1">Membrane</location>
    </subcellularLocation>
</comment>
<dbReference type="HAMAP" id="MF_00422">
    <property type="entry name" value="SecE"/>
    <property type="match status" value="1"/>
</dbReference>
<evidence type="ECO:0000256" key="5">
    <source>
        <dbReference type="ARBA" id="ARBA00022927"/>
    </source>
</evidence>
<evidence type="ECO:0000256" key="8">
    <source>
        <dbReference type="ARBA" id="ARBA00023136"/>
    </source>
</evidence>
<dbReference type="KEGG" id="slp:Slip_2252"/>
<evidence type="ECO:0000313" key="11">
    <source>
        <dbReference type="Proteomes" id="UP000000378"/>
    </source>
</evidence>
<dbReference type="InterPro" id="IPR005807">
    <property type="entry name" value="SecE_bac"/>
</dbReference>
<dbReference type="GO" id="GO:0065002">
    <property type="term" value="P:intracellular protein transmembrane transport"/>
    <property type="evidence" value="ECO:0007669"/>
    <property type="project" value="UniProtKB-UniRule"/>
</dbReference>
<dbReference type="PANTHER" id="PTHR33910">
    <property type="entry name" value="PROTEIN TRANSLOCASE SUBUNIT SECE"/>
    <property type="match status" value="1"/>
</dbReference>
<comment type="similarity">
    <text evidence="9">Belongs to the SecE/SEC61-gamma family.</text>
</comment>
<keyword evidence="2 9" id="KW-0813">Transport</keyword>
<dbReference type="GO" id="GO:0005886">
    <property type="term" value="C:plasma membrane"/>
    <property type="evidence" value="ECO:0007669"/>
    <property type="project" value="UniProtKB-SubCell"/>
</dbReference>
<keyword evidence="5 9" id="KW-0653">Protein transport</keyword>